<evidence type="ECO:0000256" key="2">
    <source>
        <dbReference type="ARBA" id="ARBA00008598"/>
    </source>
</evidence>
<keyword evidence="5" id="KW-0547">Nucleotide-binding</keyword>
<evidence type="ECO:0000313" key="13">
    <source>
        <dbReference type="Proteomes" id="UP000598120"/>
    </source>
</evidence>
<dbReference type="GO" id="GO:0009035">
    <property type="term" value="F:type I site-specific deoxyribonuclease activity"/>
    <property type="evidence" value="ECO:0007669"/>
    <property type="project" value="UniProtKB-EC"/>
</dbReference>
<gene>
    <name evidence="12" type="ORF">GCM10011531_00820</name>
</gene>
<keyword evidence="4" id="KW-0540">Nuclease</keyword>
<accession>A0A8J2X8R8</accession>
<dbReference type="GO" id="GO:0004386">
    <property type="term" value="F:helicase activity"/>
    <property type="evidence" value="ECO:0007669"/>
    <property type="project" value="UniProtKB-KW"/>
</dbReference>
<evidence type="ECO:0000256" key="5">
    <source>
        <dbReference type="ARBA" id="ARBA00022741"/>
    </source>
</evidence>
<evidence type="ECO:0000256" key="8">
    <source>
        <dbReference type="ARBA" id="ARBA00022801"/>
    </source>
</evidence>
<dbReference type="InterPro" id="IPR051268">
    <property type="entry name" value="Type-I_R_enzyme_R_subunit"/>
</dbReference>
<dbReference type="PANTHER" id="PTHR30195">
    <property type="entry name" value="TYPE I SITE-SPECIFIC DEOXYRIBONUCLEASE PROTEIN SUBUNIT M AND R"/>
    <property type="match status" value="1"/>
</dbReference>
<evidence type="ECO:0000256" key="3">
    <source>
        <dbReference type="ARBA" id="ARBA00012654"/>
    </source>
</evidence>
<dbReference type="EC" id="3.1.21.3" evidence="3"/>
<dbReference type="Proteomes" id="UP000598120">
    <property type="component" value="Unassembled WGS sequence"/>
</dbReference>
<keyword evidence="6" id="KW-0680">Restriction system</keyword>
<dbReference type="Gene3D" id="3.90.1570.50">
    <property type="match status" value="1"/>
</dbReference>
<keyword evidence="13" id="KW-1185">Reference proteome</keyword>
<dbReference type="InterPro" id="IPR055180">
    <property type="entry name" value="HsdR_RecA-like_helicase_dom_2"/>
</dbReference>
<dbReference type="PANTHER" id="PTHR30195:SF15">
    <property type="entry name" value="TYPE I RESTRICTION ENZYME HINDI ENDONUCLEASE SUBUNIT"/>
    <property type="match status" value="1"/>
</dbReference>
<evidence type="ECO:0000259" key="11">
    <source>
        <dbReference type="SMART" id="SM00487"/>
    </source>
</evidence>
<dbReference type="Pfam" id="PF18766">
    <property type="entry name" value="SWI2_SNF2"/>
    <property type="match status" value="1"/>
</dbReference>
<dbReference type="GO" id="GO:0009307">
    <property type="term" value="P:DNA restriction-modification system"/>
    <property type="evidence" value="ECO:0007669"/>
    <property type="project" value="UniProtKB-KW"/>
</dbReference>
<dbReference type="InterPro" id="IPR014001">
    <property type="entry name" value="Helicase_ATP-bd"/>
</dbReference>
<dbReference type="InterPro" id="IPR007409">
    <property type="entry name" value="Restrct_endonuc_type1_HsdR_N"/>
</dbReference>
<keyword evidence="12" id="KW-0347">Helicase</keyword>
<name>A0A8J2X8R8_9FLAO</name>
<dbReference type="GO" id="GO:0003677">
    <property type="term" value="F:DNA binding"/>
    <property type="evidence" value="ECO:0007669"/>
    <property type="project" value="UniProtKB-KW"/>
</dbReference>
<evidence type="ECO:0000256" key="1">
    <source>
        <dbReference type="ARBA" id="ARBA00000851"/>
    </source>
</evidence>
<dbReference type="SUPFAM" id="SSF52540">
    <property type="entry name" value="P-loop containing nucleoside triphosphate hydrolases"/>
    <property type="match status" value="2"/>
</dbReference>
<dbReference type="EMBL" id="BMIC01000001">
    <property type="protein sequence ID" value="GFZ76024.1"/>
    <property type="molecule type" value="Genomic_DNA"/>
</dbReference>
<sequence length="1024" mass="119115">MAFNEDSRVKLPAILHLTQLGYTYLSLKEAEWDLETNIFKDIFKKSLARINKGISEADINRLYQEIDLALENEDLGKAFFEMLTNRSGVKLIDFENFDNNDFHVVTELPYQNGEDNFRPDVICLINGMPLVFIEVKKPNNRDGVIAERDRIESRFQNKKFRKFVNMTQFMLFSNNMEYDDNEIEPWQGAFYASPSYHKPIFNYFREEIGFNLSKELRPLDTQVENFLLKDTNYHSIKNSAEYTTNKNPNSATNRVLTSLLSKERLKFMLQYALVYVKETSGLQKHIMRYPQLFATKAIEQKLDEGIRKGIIWHTQGSGKTALAYYNTHFLTDYFQKQHIIPKFYFIVDRLDLLTQARDEFTARGLKVHTVNSREEFVTDLKKTTAVNNDKGQREITVVNIQKFENDPDVSTTTDYNINIQRVYFLDEVHRSYNPEGSFLANLQQSDRNAIKIGLTGTPLIGDSLKSKDLFGNYIHKYYYNKSIADGYTLKLIREEIETEYKILLKKALDSIDFIKGDANKKLVYSHPSFVAPMLEYIVNDFQQFRQRNNDASVGGMVICDSSEQAEEMYAIFNRVYANPEVDDVSMPMAAEPNQKYNVLRKEDYRVKKAALILHDSGSKDDLTQWRDDFKAGKIDFLFVYNMLLTGFDAKRLKKIYLGRVIKAHNLLQALTRVNRKYKGYKYGYVVDFADISKEFDKTNKAYFDELQELLGDEMESYSNLFMTREEMEASIREIKETLADFDLKNAENFSSQISQISDHGEMLKIKKALEDARALYNIIRLVGEYELLEKMDFRKLGDLRIEAVNHLALINAKEALQQNEDVGNLLNMALEDIVFGFRKIGENELVLAGELKDILKKTREALGNNFDTKDPEWISLYEELRRLFDDKNLNEVTQEEMQTNITSLKNIHEKIKELNRRNALLKDKYDGDAKYARVQKRLIEAGKPSKLKTAIIEALQNIKSQTDIAVLDRNDSLNNESYFARIVAKLVFTEFNKTLETPMDVDTIEFIRNLIVEEYLNEYHGKTA</sequence>
<keyword evidence="8" id="KW-0378">Hydrolase</keyword>
<dbReference type="Gene3D" id="3.40.50.300">
    <property type="entry name" value="P-loop containing nucleotide triphosphate hydrolases"/>
    <property type="match status" value="2"/>
</dbReference>
<feature type="domain" description="Helicase ATP-binding" evidence="11">
    <location>
        <begin position="283"/>
        <end position="495"/>
    </location>
</feature>
<evidence type="ECO:0000256" key="10">
    <source>
        <dbReference type="ARBA" id="ARBA00023125"/>
    </source>
</evidence>
<evidence type="ECO:0000256" key="9">
    <source>
        <dbReference type="ARBA" id="ARBA00022840"/>
    </source>
</evidence>
<dbReference type="InterPro" id="IPR040980">
    <property type="entry name" value="SWI2_SNF2"/>
</dbReference>
<comment type="similarity">
    <text evidence="2">Belongs to the HsdR family.</text>
</comment>
<dbReference type="AlphaFoldDB" id="A0A8J2X8R8"/>
<dbReference type="InterPro" id="IPR027417">
    <property type="entry name" value="P-loop_NTPase"/>
</dbReference>
<dbReference type="CDD" id="cd22332">
    <property type="entry name" value="HsdR_N"/>
    <property type="match status" value="1"/>
</dbReference>
<evidence type="ECO:0000256" key="4">
    <source>
        <dbReference type="ARBA" id="ARBA00022722"/>
    </source>
</evidence>
<dbReference type="SMART" id="SM00487">
    <property type="entry name" value="DEXDc"/>
    <property type="match status" value="1"/>
</dbReference>
<comment type="catalytic activity">
    <reaction evidence="1">
        <text>Endonucleolytic cleavage of DNA to give random double-stranded fragments with terminal 5'-phosphates, ATP is simultaneously hydrolyzed.</text>
        <dbReference type="EC" id="3.1.21.3"/>
    </reaction>
</comment>
<keyword evidence="9" id="KW-0067">ATP-binding</keyword>
<evidence type="ECO:0000256" key="6">
    <source>
        <dbReference type="ARBA" id="ARBA00022747"/>
    </source>
</evidence>
<dbReference type="RefSeq" id="WP_188604366.1">
    <property type="nucleotide sequence ID" value="NZ_BMIC01000001.1"/>
</dbReference>
<reference evidence="12 13" key="1">
    <citation type="journal article" date="2014" name="Int. J. Syst. Evol. Microbiol.">
        <title>Complete genome sequence of Corynebacterium casei LMG S-19264T (=DSM 44701T), isolated from a smear-ripened cheese.</title>
        <authorList>
            <consortium name="US DOE Joint Genome Institute (JGI-PGF)"/>
            <person name="Walter F."/>
            <person name="Albersmeier A."/>
            <person name="Kalinowski J."/>
            <person name="Ruckert C."/>
        </authorList>
    </citation>
    <scope>NUCLEOTIDE SEQUENCE [LARGE SCALE GENOMIC DNA]</scope>
    <source>
        <strain evidence="12 13">CGMCC 1.15295</strain>
    </source>
</reference>
<keyword evidence="10" id="KW-0238">DNA-binding</keyword>
<dbReference type="GO" id="GO:0005524">
    <property type="term" value="F:ATP binding"/>
    <property type="evidence" value="ECO:0007669"/>
    <property type="project" value="UniProtKB-KW"/>
</dbReference>
<comment type="caution">
    <text evidence="12">The sequence shown here is derived from an EMBL/GenBank/DDBJ whole genome shotgun (WGS) entry which is preliminary data.</text>
</comment>
<protein>
    <recommendedName>
        <fullName evidence="3">type I site-specific deoxyribonuclease</fullName>
        <ecNumber evidence="3">3.1.21.3</ecNumber>
    </recommendedName>
</protein>
<evidence type="ECO:0000313" key="12">
    <source>
        <dbReference type="EMBL" id="GFZ76024.1"/>
    </source>
</evidence>
<dbReference type="Pfam" id="PF04313">
    <property type="entry name" value="HSDR_N"/>
    <property type="match status" value="1"/>
</dbReference>
<keyword evidence="7" id="KW-0255">Endonuclease</keyword>
<proteinExistence type="inferred from homology"/>
<organism evidence="12 13">
    <name type="scientific">Aquaticitalea lipolytica</name>
    <dbReference type="NCBI Taxonomy" id="1247562"/>
    <lineage>
        <taxon>Bacteria</taxon>
        <taxon>Pseudomonadati</taxon>
        <taxon>Bacteroidota</taxon>
        <taxon>Flavobacteriia</taxon>
        <taxon>Flavobacteriales</taxon>
        <taxon>Flavobacteriaceae</taxon>
        <taxon>Aquaticitalea</taxon>
    </lineage>
</organism>
<evidence type="ECO:0000256" key="7">
    <source>
        <dbReference type="ARBA" id="ARBA00022759"/>
    </source>
</evidence>
<dbReference type="Pfam" id="PF22679">
    <property type="entry name" value="T1R_D3-like"/>
    <property type="match status" value="1"/>
</dbReference>